<sequence>MKLKALAFAFAAILFASLTAQAATTVASCCGEPDCCTGSSCC</sequence>
<evidence type="ECO:0000256" key="1">
    <source>
        <dbReference type="SAM" id="SignalP"/>
    </source>
</evidence>
<organism evidence="2 3">
    <name type="scientific">Silvibacterium bohemicum</name>
    <dbReference type="NCBI Taxonomy" id="1577686"/>
    <lineage>
        <taxon>Bacteria</taxon>
        <taxon>Pseudomonadati</taxon>
        <taxon>Acidobacteriota</taxon>
        <taxon>Terriglobia</taxon>
        <taxon>Terriglobales</taxon>
        <taxon>Acidobacteriaceae</taxon>
        <taxon>Silvibacterium</taxon>
    </lineage>
</organism>
<feature type="signal peptide" evidence="1">
    <location>
        <begin position="1"/>
        <end position="22"/>
    </location>
</feature>
<accession>A0A841JQP6</accession>
<evidence type="ECO:0000313" key="3">
    <source>
        <dbReference type="Proteomes" id="UP000538666"/>
    </source>
</evidence>
<reference evidence="2 3" key="1">
    <citation type="submission" date="2020-08" db="EMBL/GenBank/DDBJ databases">
        <title>Genomic Encyclopedia of Type Strains, Phase IV (KMG-IV): sequencing the most valuable type-strain genomes for metagenomic binning, comparative biology and taxonomic classification.</title>
        <authorList>
            <person name="Goeker M."/>
        </authorList>
    </citation>
    <scope>NUCLEOTIDE SEQUENCE [LARGE SCALE GENOMIC DNA]</scope>
    <source>
        <strain evidence="2 3">DSM 103733</strain>
    </source>
</reference>
<feature type="chain" id="PRO_5032277421" evidence="1">
    <location>
        <begin position="23"/>
        <end position="42"/>
    </location>
</feature>
<comment type="caution">
    <text evidence="2">The sequence shown here is derived from an EMBL/GenBank/DDBJ whole genome shotgun (WGS) entry which is preliminary data.</text>
</comment>
<dbReference type="AlphaFoldDB" id="A0A841JQP6"/>
<proteinExistence type="predicted"/>
<protein>
    <submittedName>
        <fullName evidence="2">Uncharacterized protein</fullName>
    </submittedName>
</protein>
<name>A0A841JQP6_9BACT</name>
<dbReference type="PROSITE" id="PS51257">
    <property type="entry name" value="PROKAR_LIPOPROTEIN"/>
    <property type="match status" value="1"/>
</dbReference>
<dbReference type="RefSeq" id="WP_260314670.1">
    <property type="nucleotide sequence ID" value="NZ_JACHEK010000001.1"/>
</dbReference>
<evidence type="ECO:0000313" key="2">
    <source>
        <dbReference type="EMBL" id="MBB6142099.1"/>
    </source>
</evidence>
<keyword evidence="1" id="KW-0732">Signal</keyword>
<dbReference type="Proteomes" id="UP000538666">
    <property type="component" value="Unassembled WGS sequence"/>
</dbReference>
<gene>
    <name evidence="2" type="ORF">HNQ77_000037</name>
</gene>
<dbReference type="EMBL" id="JACHEK010000001">
    <property type="protein sequence ID" value="MBB6142099.1"/>
    <property type="molecule type" value="Genomic_DNA"/>
</dbReference>
<keyword evidence="3" id="KW-1185">Reference proteome</keyword>